<dbReference type="SMART" id="SM00365">
    <property type="entry name" value="LRR_SD22"/>
    <property type="match status" value="3"/>
</dbReference>
<dbReference type="InterPro" id="IPR001611">
    <property type="entry name" value="Leu-rich_rpt"/>
</dbReference>
<feature type="coiled-coil region" evidence="3">
    <location>
        <begin position="1566"/>
        <end position="1904"/>
    </location>
</feature>
<feature type="coiled-coil region" evidence="3">
    <location>
        <begin position="1329"/>
        <end position="1542"/>
    </location>
</feature>
<dbReference type="InterPro" id="IPR050576">
    <property type="entry name" value="Cilia_flagella_integrity"/>
</dbReference>
<accession>A0A401P7H7</accession>
<dbReference type="PANTHER" id="PTHR45973">
    <property type="entry name" value="PROTEIN PHOSPHATASE 1 REGULATORY SUBUNIT SDS22-RELATED"/>
    <property type="match status" value="1"/>
</dbReference>
<sequence length="2215" mass="257276">MLVRRNLTSVMEVKVNLPLHTSPERFIENLEKCEQLLVLNLNNNLIEKIEKLDKQFKLRELSISFNRICKIEGLEHMVNLQNLKLAGNYIEQIPVWVGKKLRSLRILNLKQNNITLLQDVTKLKPLKELISLTLADNPIAHLPHYRLYVIYHLRSLNCLDGQPVTIQERQEARNRFDLEELEKLEKELERKMKEIEQMELDQSKATENIRKQEQLNKSLKQEKQQQKNNCKELEREVETKNELLKQKTAELTRACHKQYQLEQELAFYKIDAKFEPLHHLPAANFELEEIPNESPYIGKARFKRNLYIQEEHIADPVQHGKVGKSQFDEDNQVKNEEVSAKLHQALDVQLEDKEKKIQKAEESLQQLQSEKERTQQQVLRTVEELKSLEALAAQKRISKVEKDQLHQQLAQKIQLINELRQEAEKVGEQMERQWKEMEKKQNEIDDLRKVLESLDPKDPRHVHLKAQMVSKAQQLDMMSKQYKQLEKRLEEMLSRIAKETEDIKNLEEQLTEGQIAANEALKRDLEGIIAGLQEYLESVKGQAKQAREECTELQKEKEALLLRLAELEQQKNQLGIVAMDAVHLRKEMCDLEHSLQEQQELNESLRQAQGDLSEYEAELESQLQARDSEANQLREELERLRKLSQMEQSALQAELEKERQALENAITRAQLVAEKEHENKKLVAQLKGLQTDNSMLKEQLQELQAHMDQAMKTMIRPEEVAARVSELRNRLDSGVREIRPCNQGDTLGRNLAGLQKHLNEILGRSQQEKEEALQHRRKLELEMMALQDKLKNTRESYKTICKKAAETLIKSEKGVNEAKAQELKNEILRLQEQLTNMQELQALTDEQLQEADADRDKLLTEIEDKENKSKIEDRRVHLKLRGLEKDVKDLKTTITASEKMAANELLTAKDHMKFLQGTVQKLNYERTEEMELAEKFRVEATRAARDLAKAEAEIDMLQNLLKEKESQILSGIQTYDCGANTINGQQLEIDRLNRALNQQRAELKHLQDHLDQTREGNLSEMEDLIHEITALRNALGDHSDYITSMTDPFKRRGYWYFVPSPNPSSLLSQNNHTKDSGFSSHYQVPPSPGQGPIPKRRDKMECSPPVHRGYWVYSPIRRSSHKTRTQTGDGEDSGTESDDCGMPEQPFAAPPSSVIYTMYPDGTPVPQGTVVYGPPPTAAANVGSDPSSTIIYGPPPSGAQVVYGPPPANFTVPLIPAGVLHCNVLEHHDLENEVSRLEDIIAHLRSHKCEDQTTSPSTDRYHEQIEQLRHSIHEILHGREELEHEVEELNKVSHKHSQKSFLDGHINLLMSELDIEKSLKRHADVVDEIECLEITLSKRRAELREANRLLLEAEVDLKSTREKTKETVQWYDDARKRLVDTEKDAEELEQRAQETAVKLVEADQQLRRMKTDLKDLEQCKAEQGNILKEMSKELSTRDSEYQALAQKKGNLTDSLEKLQTEIQLAENKEKQHLETLSETATLLHDKKSELESLNIKVEGSQKELMLLDRCSGKRKEELHFFQNDIEKKKASLLEVLRAVEAEVIDKQRQVRILFPNLFSIELKHVLEMVQLENDELLELKQHHELKMKELERTEAALREEKSELENLQFASQCQRAEIDHQKQLIEKDRQDVDQLNTKINSLQHSIESLERERSHMKGNCLVLENKLTQAKKAFEASEDNNTNAASKLQKLQTEIGELNQEINQVNIQKEELNTKIGDMEICLQEKKAELEMVMDNLRDIKEQLQLADQDFKNITKKRDALKTEQLTLKENINQSACKFQACLEKEHRKEQELFVLQQQIEEKQNEFTDQQRLLQRIEKDIQCEGMKLEQSASKVKAHLKALEAELSDKRDKFEQAVVKVNLMEERSRKLQRDEEQCIMLEDQIASLRRQLSNREQKQQEMINELAFCHKEVEFSKKNLTHLQELIHSERKKAEKQVAAVKEESKVQRVQLEKILNEQKCENSRLQKELSSIDQAAQDNHERAKRVMTELNEMRQEYFELKQQVRSQEQMEQQQKEIKEALRTLRSDVKAEISSSLKDLDQSCVEAKNDVDTTWEEEMTLQSETESLKENFPLAANEGTYKERLNLTRFNFKDEQWRGEVLRENLRQQEDHLKAQIRQCMSKQAETLCKRKQQTEGNLTSLKRRVDALDELVACTSVDSFHQYQSSLNHGRSQSPLHGTFQPPLRRSAERSLRPKSAHLLVTEGHVSEKDAEESW</sequence>
<dbReference type="InterPro" id="IPR003591">
    <property type="entry name" value="Leu-rich_rpt_typical-subtyp"/>
</dbReference>
<gene>
    <name evidence="5" type="ORF">scyTo_0005418</name>
</gene>
<dbReference type="Proteomes" id="UP000288216">
    <property type="component" value="Unassembled WGS sequence"/>
</dbReference>
<feature type="compositionally biased region" description="Acidic residues" evidence="4">
    <location>
        <begin position="1129"/>
        <end position="1141"/>
    </location>
</feature>
<keyword evidence="2" id="KW-0677">Repeat</keyword>
<organism evidence="5 6">
    <name type="scientific">Scyliorhinus torazame</name>
    <name type="common">Cloudy catshark</name>
    <name type="synonym">Catulus torazame</name>
    <dbReference type="NCBI Taxonomy" id="75743"/>
    <lineage>
        <taxon>Eukaryota</taxon>
        <taxon>Metazoa</taxon>
        <taxon>Chordata</taxon>
        <taxon>Craniata</taxon>
        <taxon>Vertebrata</taxon>
        <taxon>Chondrichthyes</taxon>
        <taxon>Elasmobranchii</taxon>
        <taxon>Galeomorphii</taxon>
        <taxon>Galeoidea</taxon>
        <taxon>Carcharhiniformes</taxon>
        <taxon>Scyliorhinidae</taxon>
        <taxon>Scyliorhinus</taxon>
    </lineage>
</organism>
<evidence type="ECO:0000313" key="5">
    <source>
        <dbReference type="EMBL" id="GCB69101.1"/>
    </source>
</evidence>
<feature type="region of interest" description="Disordered" evidence="4">
    <location>
        <begin position="1117"/>
        <end position="1143"/>
    </location>
</feature>
<dbReference type="EMBL" id="BFAA01001680">
    <property type="protein sequence ID" value="GCB69101.1"/>
    <property type="molecule type" value="Genomic_DNA"/>
</dbReference>
<dbReference type="SUPFAM" id="SSF52058">
    <property type="entry name" value="L domain-like"/>
    <property type="match status" value="1"/>
</dbReference>
<dbReference type="SMART" id="SM00369">
    <property type="entry name" value="LRR_TYP"/>
    <property type="match status" value="3"/>
</dbReference>
<protein>
    <recommendedName>
        <fullName evidence="7">Centriolin</fullName>
    </recommendedName>
</protein>
<feature type="coiled-coil region" evidence="3">
    <location>
        <begin position="933"/>
        <end position="1016"/>
    </location>
</feature>
<dbReference type="STRING" id="75743.A0A401P7H7"/>
<evidence type="ECO:0000256" key="1">
    <source>
        <dbReference type="ARBA" id="ARBA00022614"/>
    </source>
</evidence>
<feature type="coiled-coil region" evidence="3">
    <location>
        <begin position="1941"/>
        <end position="2027"/>
    </location>
</feature>
<keyword evidence="1" id="KW-0433">Leucine-rich repeat</keyword>
<name>A0A401P7H7_SCYTO</name>
<evidence type="ECO:0000256" key="4">
    <source>
        <dbReference type="SAM" id="MobiDB-lite"/>
    </source>
</evidence>
<evidence type="ECO:0000256" key="2">
    <source>
        <dbReference type="ARBA" id="ARBA00022737"/>
    </source>
</evidence>
<feature type="coiled-coil region" evidence="3">
    <location>
        <begin position="762"/>
        <end position="900"/>
    </location>
</feature>
<dbReference type="OrthoDB" id="433501at2759"/>
<keyword evidence="6" id="KW-1185">Reference proteome</keyword>
<dbReference type="InterPro" id="IPR032675">
    <property type="entry name" value="LRR_dom_sf"/>
</dbReference>
<dbReference type="OMA" id="XYIENLE"/>
<feature type="coiled-coil region" evidence="3">
    <location>
        <begin position="343"/>
        <end position="440"/>
    </location>
</feature>
<evidence type="ECO:0000256" key="3">
    <source>
        <dbReference type="SAM" id="Coils"/>
    </source>
</evidence>
<feature type="coiled-coil region" evidence="3">
    <location>
        <begin position="167"/>
        <end position="250"/>
    </location>
</feature>
<keyword evidence="3" id="KW-0175">Coiled coil</keyword>
<dbReference type="Pfam" id="PF14580">
    <property type="entry name" value="LRR_9"/>
    <property type="match status" value="1"/>
</dbReference>
<comment type="caution">
    <text evidence="5">The sequence shown here is derived from an EMBL/GenBank/DDBJ whole genome shotgun (WGS) entry which is preliminary data.</text>
</comment>
<proteinExistence type="predicted"/>
<feature type="compositionally biased region" description="Polar residues" evidence="4">
    <location>
        <begin position="2165"/>
        <end position="2176"/>
    </location>
</feature>
<feature type="coiled-coil region" evidence="3">
    <location>
        <begin position="1227"/>
        <end position="1299"/>
    </location>
</feature>
<reference evidence="5 6" key="1">
    <citation type="journal article" date="2018" name="Nat. Ecol. Evol.">
        <title>Shark genomes provide insights into elasmobranch evolution and the origin of vertebrates.</title>
        <authorList>
            <person name="Hara Y"/>
            <person name="Yamaguchi K"/>
            <person name="Onimaru K"/>
            <person name="Kadota M"/>
            <person name="Koyanagi M"/>
            <person name="Keeley SD"/>
            <person name="Tatsumi K"/>
            <person name="Tanaka K"/>
            <person name="Motone F"/>
            <person name="Kageyama Y"/>
            <person name="Nozu R"/>
            <person name="Adachi N"/>
            <person name="Nishimura O"/>
            <person name="Nakagawa R"/>
            <person name="Tanegashima C"/>
            <person name="Kiyatake I"/>
            <person name="Matsumoto R"/>
            <person name="Murakumo K"/>
            <person name="Nishida K"/>
            <person name="Terakita A"/>
            <person name="Kuratani S"/>
            <person name="Sato K"/>
            <person name="Hyodo S Kuraku.S."/>
        </authorList>
    </citation>
    <scope>NUCLEOTIDE SEQUENCE [LARGE SCALE GENOMIC DNA]</scope>
</reference>
<feature type="region of interest" description="Disordered" evidence="4">
    <location>
        <begin position="2165"/>
        <end position="2215"/>
    </location>
</feature>
<feature type="coiled-coil region" evidence="3">
    <location>
        <begin position="468"/>
        <end position="713"/>
    </location>
</feature>
<evidence type="ECO:0000313" key="6">
    <source>
        <dbReference type="Proteomes" id="UP000288216"/>
    </source>
</evidence>
<feature type="coiled-coil region" evidence="3">
    <location>
        <begin position="2102"/>
        <end position="2151"/>
    </location>
</feature>
<feature type="region of interest" description="Disordered" evidence="4">
    <location>
        <begin position="1066"/>
        <end position="1100"/>
    </location>
</feature>
<dbReference type="PANTHER" id="PTHR45973:SF36">
    <property type="entry name" value="CENTRIOLIN"/>
    <property type="match status" value="1"/>
</dbReference>
<dbReference type="Gene3D" id="3.80.10.10">
    <property type="entry name" value="Ribonuclease Inhibitor"/>
    <property type="match status" value="1"/>
</dbReference>
<evidence type="ECO:0008006" key="7">
    <source>
        <dbReference type="Google" id="ProtNLM"/>
    </source>
</evidence>
<dbReference type="PROSITE" id="PS51450">
    <property type="entry name" value="LRR"/>
    <property type="match status" value="3"/>
</dbReference>